<evidence type="ECO:0000256" key="1">
    <source>
        <dbReference type="ARBA" id="ARBA00022730"/>
    </source>
</evidence>
<dbReference type="Proteomes" id="UP000283095">
    <property type="component" value="Chromosome"/>
</dbReference>
<dbReference type="InterPro" id="IPR027417">
    <property type="entry name" value="P-loop_NTPase"/>
</dbReference>
<dbReference type="Pfam" id="PF00488">
    <property type="entry name" value="MutS_V"/>
    <property type="match status" value="1"/>
</dbReference>
<sequence>MNNMTFEKLQYYELKNKVKNHCVSSLGKELIERLQPSSNIKVVRNRLNETSEARKLLDAEKHLPLTGISNITSHIEKLEKGMVLTPAELLAISDFLRGCRKIKKFMADKEFFAPVLYAYALSMTEFRDIEEDILSAIRGNRVDSGASKELKRIRNQIAKTEEKIEERLNKFLKSRANKEYIQESYISKKDDRFTIPIKASFKNHVAGTIIETSSKGSTVFIEPEAVSKLNVELVSLKSEESVEEYQILATLTGAIHESLHEIGINIECISQYDMIFAKAKYSKSTDAIEPKINNYGYIKLINSKHPLLEGSIVPLDFEIGEDYRSLVITGPNAGGKTVVLKTIGILTLAVMSGFHIMAKQGTEIAIFDYVFVDIGDNQSIENALSTFSSHMKNISEIMSTATNNTLLLFDEIGSGTEPNEGAALAIAILEEFYHMGCITIATTHYGEIKRYSEMHDDFMNAAMLFNSVELKPMYKLLIGKSGESNALWISSRMNIRENVLKRAQLYIENKNYNLEAIKENKIKKPVHEVNQPLEAYHYEIGDRVKLISQDDYAIVFEPRDKFNNIKLFYKGEVLEVNIKRIELDIKATQLYPEGYDINTLFTSYQDRKLQHDLERGSKKALRKVQKEIRNRNQE</sequence>
<evidence type="ECO:0000313" key="7">
    <source>
        <dbReference type="EMBL" id="AZV42989.1"/>
    </source>
</evidence>
<dbReference type="PANTHER" id="PTHR48466">
    <property type="entry name" value="OS10G0509000 PROTEIN-RELATED"/>
    <property type="match status" value="1"/>
</dbReference>
<proteinExistence type="predicted"/>
<dbReference type="PANTHER" id="PTHR48466:SF2">
    <property type="entry name" value="OS10G0509000 PROTEIN"/>
    <property type="match status" value="1"/>
</dbReference>
<dbReference type="GO" id="GO:0045910">
    <property type="term" value="P:negative regulation of DNA recombination"/>
    <property type="evidence" value="ECO:0007669"/>
    <property type="project" value="InterPro"/>
</dbReference>
<dbReference type="OrthoDB" id="9808166at2"/>
<dbReference type="InterPro" id="IPR045076">
    <property type="entry name" value="MutS"/>
</dbReference>
<dbReference type="Gene3D" id="3.40.50.300">
    <property type="entry name" value="P-loop containing nucleotide triphosphate hydrolases"/>
    <property type="match status" value="1"/>
</dbReference>
<dbReference type="GO" id="GO:0019843">
    <property type="term" value="F:rRNA binding"/>
    <property type="evidence" value="ECO:0007669"/>
    <property type="project" value="UniProtKB-KW"/>
</dbReference>
<dbReference type="GO" id="GO:0140664">
    <property type="term" value="F:ATP-dependent DNA damage sensor activity"/>
    <property type="evidence" value="ECO:0007669"/>
    <property type="project" value="InterPro"/>
</dbReference>
<dbReference type="GO" id="GO:0004519">
    <property type="term" value="F:endonuclease activity"/>
    <property type="evidence" value="ECO:0007669"/>
    <property type="project" value="InterPro"/>
</dbReference>
<dbReference type="Gene3D" id="1.10.1420.10">
    <property type="match status" value="2"/>
</dbReference>
<dbReference type="SMART" id="SM00533">
    <property type="entry name" value="MUTSd"/>
    <property type="match status" value="1"/>
</dbReference>
<keyword evidence="1" id="KW-0699">rRNA-binding</keyword>
<dbReference type="GO" id="GO:0005524">
    <property type="term" value="F:ATP binding"/>
    <property type="evidence" value="ECO:0007669"/>
    <property type="project" value="UniProtKB-KW"/>
</dbReference>
<dbReference type="GO" id="GO:0016887">
    <property type="term" value="F:ATP hydrolysis activity"/>
    <property type="evidence" value="ECO:0007669"/>
    <property type="project" value="InterPro"/>
</dbReference>
<dbReference type="InterPro" id="IPR005747">
    <property type="entry name" value="MutS2"/>
</dbReference>
<dbReference type="InterPro" id="IPR036187">
    <property type="entry name" value="DNA_mismatch_repair_MutS_sf"/>
</dbReference>
<dbReference type="GO" id="GO:0030983">
    <property type="term" value="F:mismatched DNA binding"/>
    <property type="evidence" value="ECO:0007669"/>
    <property type="project" value="InterPro"/>
</dbReference>
<dbReference type="SUPFAM" id="SSF48334">
    <property type="entry name" value="DNA repair protein MutS, domain III"/>
    <property type="match status" value="1"/>
</dbReference>
<evidence type="ECO:0000256" key="4">
    <source>
        <dbReference type="ARBA" id="ARBA00022840"/>
    </source>
</evidence>
<dbReference type="RefSeq" id="WP_127760338.1">
    <property type="nucleotide sequence ID" value="NZ_CP026095.1"/>
</dbReference>
<evidence type="ECO:0000313" key="8">
    <source>
        <dbReference type="Proteomes" id="UP000283095"/>
    </source>
</evidence>
<dbReference type="FunFam" id="3.40.50.300:FF:000830">
    <property type="entry name" value="Endonuclease MutS2"/>
    <property type="match status" value="1"/>
</dbReference>
<keyword evidence="5" id="KW-0694">RNA-binding</keyword>
<dbReference type="SUPFAM" id="SSF52540">
    <property type="entry name" value="P-loop containing nucleoside triphosphate hydrolases"/>
    <property type="match status" value="1"/>
</dbReference>
<keyword evidence="6" id="KW-0238">DNA-binding</keyword>
<dbReference type="InterPro" id="IPR007696">
    <property type="entry name" value="DNA_mismatch_repair_MutS_core"/>
</dbReference>
<evidence type="ECO:0000256" key="5">
    <source>
        <dbReference type="ARBA" id="ARBA00022884"/>
    </source>
</evidence>
<keyword evidence="4" id="KW-0067">ATP-binding</keyword>
<dbReference type="GO" id="GO:0006298">
    <property type="term" value="P:mismatch repair"/>
    <property type="evidence" value="ECO:0007669"/>
    <property type="project" value="InterPro"/>
</dbReference>
<dbReference type="NCBIfam" id="TIGR01069">
    <property type="entry name" value="mutS2"/>
    <property type="match status" value="1"/>
</dbReference>
<keyword evidence="2" id="KW-0547">Nucleotide-binding</keyword>
<dbReference type="InterPro" id="IPR000432">
    <property type="entry name" value="DNA_mismatch_repair_MutS_C"/>
</dbReference>
<dbReference type="PIRSF" id="PIRSF005814">
    <property type="entry name" value="MutS_YshD"/>
    <property type="match status" value="1"/>
</dbReference>
<reference evidence="7 8" key="1">
    <citation type="submission" date="2018-01" db="EMBL/GenBank/DDBJ databases">
        <title>Bacillus asahii Genome sequencing and assembly.</title>
        <authorList>
            <person name="Jiang H."/>
            <person name="Feng Y."/>
            <person name="Zhao F."/>
            <person name="Lin X."/>
        </authorList>
    </citation>
    <scope>NUCLEOTIDE SEQUENCE [LARGE SCALE GENOMIC DNA]</scope>
    <source>
        <strain evidence="7 8">OM18</strain>
    </source>
</reference>
<evidence type="ECO:0000256" key="2">
    <source>
        <dbReference type="ARBA" id="ARBA00022741"/>
    </source>
</evidence>
<evidence type="ECO:0000256" key="3">
    <source>
        <dbReference type="ARBA" id="ARBA00022801"/>
    </source>
</evidence>
<name>A0A3T0KRG1_9BACI</name>
<protein>
    <submittedName>
        <fullName evidence="7">Mannonate oxidoreductase</fullName>
    </submittedName>
</protein>
<dbReference type="EMBL" id="CP026095">
    <property type="protein sequence ID" value="AZV42989.1"/>
    <property type="molecule type" value="Genomic_DNA"/>
</dbReference>
<accession>A0A3T0KRG1</accession>
<keyword evidence="3" id="KW-0378">Hydrolase</keyword>
<dbReference type="AlphaFoldDB" id="A0A3T0KRG1"/>
<dbReference type="PROSITE" id="PS00486">
    <property type="entry name" value="DNA_MISMATCH_REPAIR_2"/>
    <property type="match status" value="1"/>
</dbReference>
<organism evidence="7 8">
    <name type="scientific">Peribacillus asahii</name>
    <dbReference type="NCBI Taxonomy" id="228899"/>
    <lineage>
        <taxon>Bacteria</taxon>
        <taxon>Bacillati</taxon>
        <taxon>Bacillota</taxon>
        <taxon>Bacilli</taxon>
        <taxon>Bacillales</taxon>
        <taxon>Bacillaceae</taxon>
        <taxon>Peribacillus</taxon>
    </lineage>
</organism>
<evidence type="ECO:0000256" key="6">
    <source>
        <dbReference type="ARBA" id="ARBA00023125"/>
    </source>
</evidence>
<dbReference type="SMART" id="SM00534">
    <property type="entry name" value="MUTSac"/>
    <property type="match status" value="1"/>
</dbReference>
<gene>
    <name evidence="7" type="ORF">BAOM_2380</name>
</gene>
<dbReference type="KEGG" id="pasa:BAOM_2380"/>